<reference evidence="4 5" key="1">
    <citation type="journal article" date="2022" name="G3 (Bethesda)">
        <title>Whole-genome sequence and methylome profiling of the almond [Prunus dulcis (Mill.) D.A. Webb] cultivar 'Nonpareil'.</title>
        <authorList>
            <person name="D'Amico-Willman K.M."/>
            <person name="Ouma W.Z."/>
            <person name="Meulia T."/>
            <person name="Sideli G.M."/>
            <person name="Gradziel T.M."/>
            <person name="Fresnedo-Ramirez J."/>
        </authorList>
    </citation>
    <scope>NUCLEOTIDE SEQUENCE [LARGE SCALE GENOMIC DNA]</scope>
    <source>
        <strain evidence="4">Clone GOH B32 T37-40</strain>
    </source>
</reference>
<evidence type="ECO:0000313" key="5">
    <source>
        <dbReference type="Proteomes" id="UP001054821"/>
    </source>
</evidence>
<sequence>MFSVGTAFKGIKMIRPGPHFVYYSSSTRFSTPSDKSQTRGFYYTSILCVIKRKGIRGQQFTSLNLDKLLAELQFAYVAFLMGQSLEAFLKWKSVFYLDALKLRILISMVLILKDKELNVLENNLGWEFQQNSAVDGMYFEDDDEFGVYLFSNLNCTHFPLVFLSQKSKPLIDECVLRNVKEEKRQPVLHKLHRRFSIHFNKVRKTIFFCFLFENSGSGCC</sequence>
<dbReference type="InterPro" id="IPR038514">
    <property type="entry name" value="AAR2_C_sf"/>
</dbReference>
<dbReference type="InterPro" id="IPR033648">
    <property type="entry name" value="AAR2_C"/>
</dbReference>
<dbReference type="PANTHER" id="PTHR12689:SF4">
    <property type="entry name" value="PROTEIN AAR2 HOMOLOG"/>
    <property type="match status" value="1"/>
</dbReference>
<dbReference type="InterPro" id="IPR007946">
    <property type="entry name" value="AAR2"/>
</dbReference>
<keyword evidence="5" id="KW-1185">Reference proteome</keyword>
<comment type="caution">
    <text evidence="4">The sequence shown here is derived from an EMBL/GenBank/DDBJ whole genome shotgun (WGS) entry which is preliminary data.</text>
</comment>
<accession>A0AAD4UT82</accession>
<feature type="domain" description="AAR2 C-terminal" evidence="2">
    <location>
        <begin position="65"/>
        <end position="95"/>
    </location>
</feature>
<dbReference type="GO" id="GO:0000244">
    <property type="term" value="P:spliceosomal tri-snRNP complex assembly"/>
    <property type="evidence" value="ECO:0007669"/>
    <property type="project" value="TreeGrafter"/>
</dbReference>
<organism evidence="4 5">
    <name type="scientific">Prunus dulcis</name>
    <name type="common">Almond</name>
    <name type="synonym">Amygdalus dulcis</name>
    <dbReference type="NCBI Taxonomy" id="3755"/>
    <lineage>
        <taxon>Eukaryota</taxon>
        <taxon>Viridiplantae</taxon>
        <taxon>Streptophyta</taxon>
        <taxon>Embryophyta</taxon>
        <taxon>Tracheophyta</taxon>
        <taxon>Spermatophyta</taxon>
        <taxon>Magnoliopsida</taxon>
        <taxon>eudicotyledons</taxon>
        <taxon>Gunneridae</taxon>
        <taxon>Pentapetalae</taxon>
        <taxon>rosids</taxon>
        <taxon>fabids</taxon>
        <taxon>Rosales</taxon>
        <taxon>Rosaceae</taxon>
        <taxon>Amygdaloideae</taxon>
        <taxon>Amygdaleae</taxon>
        <taxon>Prunus</taxon>
    </lineage>
</organism>
<protein>
    <submittedName>
        <fullName evidence="4">Uncharacterized protein</fullName>
    </submittedName>
</protein>
<evidence type="ECO:0000313" key="4">
    <source>
        <dbReference type="EMBL" id="KAI5311387.1"/>
    </source>
</evidence>
<dbReference type="EMBL" id="JAJFAZ020000015">
    <property type="protein sequence ID" value="KAI5311387.1"/>
    <property type="molecule type" value="Genomic_DNA"/>
</dbReference>
<dbReference type="AlphaFoldDB" id="A0AAD4UT82"/>
<evidence type="ECO:0000259" key="3">
    <source>
        <dbReference type="Pfam" id="PF20981"/>
    </source>
</evidence>
<evidence type="ECO:0000256" key="1">
    <source>
        <dbReference type="ARBA" id="ARBA00006281"/>
    </source>
</evidence>
<proteinExistence type="inferred from homology"/>
<dbReference type="Pfam" id="PF20981">
    <property type="entry name" value="AAR2_1st"/>
    <property type="match status" value="1"/>
</dbReference>
<name>A0AAD4UT82_PRUDU</name>
<comment type="similarity">
    <text evidence="1">Belongs to the AAR2 family.</text>
</comment>
<dbReference type="Pfam" id="PF05282">
    <property type="entry name" value="AAR2"/>
    <property type="match status" value="1"/>
</dbReference>
<dbReference type="InterPro" id="IPR033647">
    <property type="entry name" value="Aar2_N"/>
</dbReference>
<evidence type="ECO:0000259" key="2">
    <source>
        <dbReference type="Pfam" id="PF05282"/>
    </source>
</evidence>
<dbReference type="PANTHER" id="PTHR12689">
    <property type="entry name" value="A1 CISTRON SPLICING FACTOR AAR2-RELATED"/>
    <property type="match status" value="1"/>
</dbReference>
<dbReference type="Proteomes" id="UP001054821">
    <property type="component" value="Unassembled WGS sequence"/>
</dbReference>
<gene>
    <name evidence="4" type="ORF">L3X38_000142</name>
</gene>
<feature type="domain" description="AAR2 N-terminal" evidence="3">
    <location>
        <begin position="1"/>
        <end position="44"/>
    </location>
</feature>
<dbReference type="Gene3D" id="1.25.40.550">
    <property type="entry name" value="Aar2, C-terminal domain-like"/>
    <property type="match status" value="1"/>
</dbReference>